<keyword evidence="2" id="KW-1185">Reference proteome</keyword>
<dbReference type="RefSeq" id="WP_219670301.1">
    <property type="nucleotide sequence ID" value="NZ_WTFF01000249.1"/>
</dbReference>
<reference evidence="1 2" key="1">
    <citation type="submission" date="2019-12" db="EMBL/GenBank/DDBJ databases">
        <title>Genome sequence of Streptomyces bambusae.</title>
        <authorList>
            <person name="Bansal K."/>
            <person name="Choksket S."/>
            <person name="Korpole S."/>
            <person name="Patil P.B."/>
        </authorList>
    </citation>
    <scope>NUCLEOTIDE SEQUENCE [LARGE SCALE GENOMIC DNA]</scope>
    <source>
        <strain evidence="1 2">SK60</strain>
    </source>
</reference>
<accession>A0ABS6ZCA7</accession>
<organism evidence="1 2">
    <name type="scientific">Streptomyces bambusae</name>
    <dbReference type="NCBI Taxonomy" id="1550616"/>
    <lineage>
        <taxon>Bacteria</taxon>
        <taxon>Bacillati</taxon>
        <taxon>Actinomycetota</taxon>
        <taxon>Actinomycetes</taxon>
        <taxon>Kitasatosporales</taxon>
        <taxon>Streptomycetaceae</taxon>
        <taxon>Streptomyces</taxon>
    </lineage>
</organism>
<dbReference type="InterPro" id="IPR012467">
    <property type="entry name" value="DUF1684"/>
</dbReference>
<dbReference type="PANTHER" id="PTHR41913:SF1">
    <property type="entry name" value="DUF1684 DOMAIN-CONTAINING PROTEIN"/>
    <property type="match status" value="1"/>
</dbReference>
<name>A0ABS6ZCA7_9ACTN</name>
<gene>
    <name evidence="1" type="ORF">GPJ59_26880</name>
</gene>
<dbReference type="Proteomes" id="UP000812013">
    <property type="component" value="Unassembled WGS sequence"/>
</dbReference>
<dbReference type="Pfam" id="PF07920">
    <property type="entry name" value="DUF1684"/>
    <property type="match status" value="1"/>
</dbReference>
<sequence>MSDDAGRAWKDWHEHRVDTVSAPYGPLALTATHWLADYPDGRIPAVPGRWQETDGRVRLTATEADGLTLDGAPFAGTARLDPDHAPPAGARVAAGPLHLVVVRREGAVAVRVFDPDSPARRAFRGIEVTPYDPALVLPGRFRPYGEQRTVRVETADGQVRGLGLDGELVFDRAGTEHRLHVAADGESGALWAVFADVTSSLTSYRFRFLKPGPPHRDGRVTVDLNRAELPPCAFAEHFICPFPPPGNTLPFEVTAGERRLKAALAPPF</sequence>
<dbReference type="EMBL" id="WTFF01000249">
    <property type="protein sequence ID" value="MBW5485400.1"/>
    <property type="molecule type" value="Genomic_DNA"/>
</dbReference>
<comment type="caution">
    <text evidence="1">The sequence shown here is derived from an EMBL/GenBank/DDBJ whole genome shotgun (WGS) entry which is preliminary data.</text>
</comment>
<proteinExistence type="predicted"/>
<evidence type="ECO:0000313" key="1">
    <source>
        <dbReference type="EMBL" id="MBW5485400.1"/>
    </source>
</evidence>
<dbReference type="PANTHER" id="PTHR41913">
    <property type="entry name" value="DUF1684 DOMAIN-CONTAINING PROTEIN"/>
    <property type="match status" value="1"/>
</dbReference>
<protein>
    <submittedName>
        <fullName evidence="1">DUF1684 domain-containing protein</fullName>
    </submittedName>
</protein>
<evidence type="ECO:0000313" key="2">
    <source>
        <dbReference type="Proteomes" id="UP000812013"/>
    </source>
</evidence>